<proteinExistence type="predicted"/>
<feature type="region of interest" description="Disordered" evidence="6">
    <location>
        <begin position="28"/>
        <end position="47"/>
    </location>
</feature>
<keyword evidence="8" id="KW-1185">Reference proteome</keyword>
<evidence type="ECO:0000313" key="8">
    <source>
        <dbReference type="Proteomes" id="UP000240883"/>
    </source>
</evidence>
<name>A0A2T2P754_CORCC</name>
<evidence type="ECO:0000256" key="5">
    <source>
        <dbReference type="ARBA" id="ARBA00023242"/>
    </source>
</evidence>
<keyword evidence="5" id="KW-0539">Nucleus</keyword>
<keyword evidence="3" id="KW-0805">Transcription regulation</keyword>
<evidence type="ECO:0008006" key="9">
    <source>
        <dbReference type="Google" id="ProtNLM"/>
    </source>
</evidence>
<dbReference type="Proteomes" id="UP000240883">
    <property type="component" value="Unassembled WGS sequence"/>
</dbReference>
<evidence type="ECO:0000256" key="3">
    <source>
        <dbReference type="ARBA" id="ARBA00023015"/>
    </source>
</evidence>
<keyword evidence="2" id="KW-0479">Metal-binding</keyword>
<keyword evidence="4" id="KW-0804">Transcription</keyword>
<feature type="region of interest" description="Disordered" evidence="6">
    <location>
        <begin position="63"/>
        <end position="83"/>
    </location>
</feature>
<dbReference type="CDD" id="cd12148">
    <property type="entry name" value="fungal_TF_MHR"/>
    <property type="match status" value="1"/>
</dbReference>
<feature type="region of interest" description="Disordered" evidence="6">
    <location>
        <begin position="1"/>
        <end position="21"/>
    </location>
</feature>
<organism evidence="7 8">
    <name type="scientific">Corynespora cassiicola Philippines</name>
    <dbReference type="NCBI Taxonomy" id="1448308"/>
    <lineage>
        <taxon>Eukaryota</taxon>
        <taxon>Fungi</taxon>
        <taxon>Dikarya</taxon>
        <taxon>Ascomycota</taxon>
        <taxon>Pezizomycotina</taxon>
        <taxon>Dothideomycetes</taxon>
        <taxon>Pleosporomycetidae</taxon>
        <taxon>Pleosporales</taxon>
        <taxon>Corynesporascaceae</taxon>
        <taxon>Corynespora</taxon>
    </lineage>
</organism>
<dbReference type="InterPro" id="IPR050815">
    <property type="entry name" value="TF_fung"/>
</dbReference>
<dbReference type="STRING" id="1448308.A0A2T2P754"/>
<evidence type="ECO:0000313" key="7">
    <source>
        <dbReference type="EMBL" id="PSN73449.1"/>
    </source>
</evidence>
<dbReference type="AlphaFoldDB" id="A0A2T2P754"/>
<accession>A0A2T2P754</accession>
<dbReference type="GO" id="GO:0046872">
    <property type="term" value="F:metal ion binding"/>
    <property type="evidence" value="ECO:0007669"/>
    <property type="project" value="UniProtKB-KW"/>
</dbReference>
<evidence type="ECO:0000256" key="1">
    <source>
        <dbReference type="ARBA" id="ARBA00004123"/>
    </source>
</evidence>
<evidence type="ECO:0000256" key="4">
    <source>
        <dbReference type="ARBA" id="ARBA00023163"/>
    </source>
</evidence>
<evidence type="ECO:0000256" key="6">
    <source>
        <dbReference type="SAM" id="MobiDB-lite"/>
    </source>
</evidence>
<dbReference type="EMBL" id="KZ678129">
    <property type="protein sequence ID" value="PSN73449.1"/>
    <property type="molecule type" value="Genomic_DNA"/>
</dbReference>
<evidence type="ECO:0000256" key="2">
    <source>
        <dbReference type="ARBA" id="ARBA00022723"/>
    </source>
</evidence>
<dbReference type="OrthoDB" id="3862662at2759"/>
<gene>
    <name evidence="7" type="ORF">BS50DRAFT_582982</name>
</gene>
<dbReference type="PANTHER" id="PTHR47338:SF20">
    <property type="entry name" value="ZN(II)2CYS6 TRANSCRIPTION FACTOR (EUROFUNG)"/>
    <property type="match status" value="1"/>
</dbReference>
<comment type="subcellular location">
    <subcellularLocation>
        <location evidence="1">Nucleus</location>
    </subcellularLocation>
</comment>
<reference evidence="7 8" key="1">
    <citation type="journal article" date="2018" name="Front. Microbiol.">
        <title>Genome-Wide Analysis of Corynespora cassiicola Leaf Fall Disease Putative Effectors.</title>
        <authorList>
            <person name="Lopez D."/>
            <person name="Ribeiro S."/>
            <person name="Label P."/>
            <person name="Fumanal B."/>
            <person name="Venisse J.S."/>
            <person name="Kohler A."/>
            <person name="de Oliveira R.R."/>
            <person name="Labutti K."/>
            <person name="Lipzen A."/>
            <person name="Lail K."/>
            <person name="Bauer D."/>
            <person name="Ohm R.A."/>
            <person name="Barry K.W."/>
            <person name="Spatafora J."/>
            <person name="Grigoriev I.V."/>
            <person name="Martin F.M."/>
            <person name="Pujade-Renaud V."/>
        </authorList>
    </citation>
    <scope>NUCLEOTIDE SEQUENCE [LARGE SCALE GENOMIC DNA]</scope>
    <source>
        <strain evidence="7 8">Philippines</strain>
    </source>
</reference>
<dbReference type="GO" id="GO:0005634">
    <property type="term" value="C:nucleus"/>
    <property type="evidence" value="ECO:0007669"/>
    <property type="project" value="UniProtKB-SubCell"/>
</dbReference>
<protein>
    <recommendedName>
        <fullName evidence="9">Transcription factor domain-containing protein</fullName>
    </recommendedName>
</protein>
<dbReference type="PANTHER" id="PTHR47338">
    <property type="entry name" value="ZN(II)2CYS6 TRANSCRIPTION FACTOR (EUROFUNG)-RELATED"/>
    <property type="match status" value="1"/>
</dbReference>
<feature type="compositionally biased region" description="Low complexity" evidence="6">
    <location>
        <begin position="66"/>
        <end position="77"/>
    </location>
</feature>
<sequence>MAYQVQPSPSVRPSTRLTQPTRLSVSCLYPDADTSHDTETSPGQSGTRIDEILERLSNIESHIGLSNSDTNPNSTPSGLTQSLASSNRAIPDDWKISPGNLHPDSLGMVTYGSLVRVQREKNTPLATFINKYFSYTHFWLPMVRRRKLDTEFENLDTLIIEGNDDYKIVFLAMHLLVSDKIPGDTSSSYDYRACKYHFGHYLTLKKPYVHLIQAGMMIALYEHMQSIEDRAVTTLGICARLAYTLNLDRLVAEISYRAKADLSAEEEEAVLTWWGLSLLDRYFSMNPAKAPHHPCIPLFYDGGDHVATNSAGIPTTAFHTVDKETIESVSIELVSASLLGRVQLLIRKSLFGKNSKFPESSTRIMRDIDSYLQMLKQKTASDGSWSGHAVCYRYGDVSSMLTILKLTKAIKCQTSSSMSQGGNV</sequence>
<dbReference type="GO" id="GO:0000981">
    <property type="term" value="F:DNA-binding transcription factor activity, RNA polymerase II-specific"/>
    <property type="evidence" value="ECO:0007669"/>
    <property type="project" value="InterPro"/>
</dbReference>